<keyword evidence="17" id="KW-0464">Manganese</keyword>
<dbReference type="RefSeq" id="WP_052546557.1">
    <property type="nucleotide sequence ID" value="NZ_JMCC02000007.1"/>
</dbReference>
<keyword evidence="7" id="KW-0479">Metal-binding</keyword>
<dbReference type="Proteomes" id="UP000031599">
    <property type="component" value="Unassembled WGS sequence"/>
</dbReference>
<dbReference type="NCBIfam" id="TIGR02777">
    <property type="entry name" value="LigD_PE_dom"/>
    <property type="match status" value="1"/>
</dbReference>
<dbReference type="GO" id="GO:0003887">
    <property type="term" value="F:DNA-directed DNA polymerase activity"/>
    <property type="evidence" value="ECO:0007669"/>
    <property type="project" value="UniProtKB-KW"/>
</dbReference>
<accession>A0A0C2D742</accession>
<keyword evidence="14" id="KW-0238">DNA-binding</keyword>
<keyword evidence="6" id="KW-0540">Nuclease</keyword>
<evidence type="ECO:0000259" key="24">
    <source>
        <dbReference type="Pfam" id="PF13298"/>
    </source>
</evidence>
<evidence type="ECO:0000256" key="16">
    <source>
        <dbReference type="ARBA" id="ARBA00023204"/>
    </source>
</evidence>
<dbReference type="NCBIfam" id="TIGR02776">
    <property type="entry name" value="NHEJ_ligase_prk"/>
    <property type="match status" value="1"/>
</dbReference>
<evidence type="ECO:0000256" key="14">
    <source>
        <dbReference type="ARBA" id="ARBA00023125"/>
    </source>
</evidence>
<dbReference type="CDD" id="cd04861">
    <property type="entry name" value="LigD_Pol_like"/>
    <property type="match status" value="1"/>
</dbReference>
<evidence type="ECO:0000256" key="11">
    <source>
        <dbReference type="ARBA" id="ARBA00022839"/>
    </source>
</evidence>
<dbReference type="InterPro" id="IPR014145">
    <property type="entry name" value="LigD_pol_dom"/>
</dbReference>
<keyword evidence="9" id="KW-0227">DNA damage</keyword>
<dbReference type="GO" id="GO:0046872">
    <property type="term" value="F:metal ion binding"/>
    <property type="evidence" value="ECO:0007669"/>
    <property type="project" value="UniProtKB-KW"/>
</dbReference>
<keyword evidence="4" id="KW-0808">Transferase</keyword>
<dbReference type="InterPro" id="IPR014143">
    <property type="entry name" value="NHEJ_ligase_prk"/>
</dbReference>
<evidence type="ECO:0000256" key="4">
    <source>
        <dbReference type="ARBA" id="ARBA00022679"/>
    </source>
</evidence>
<dbReference type="InterPro" id="IPR012310">
    <property type="entry name" value="DNA_ligase_ATP-dep_cent"/>
</dbReference>
<dbReference type="GO" id="GO:0005524">
    <property type="term" value="F:ATP binding"/>
    <property type="evidence" value="ECO:0007669"/>
    <property type="project" value="UniProtKB-KW"/>
</dbReference>
<keyword evidence="8" id="KW-0547">Nucleotide-binding</keyword>
<dbReference type="SUPFAM" id="SSF50249">
    <property type="entry name" value="Nucleic acid-binding proteins"/>
    <property type="match status" value="1"/>
</dbReference>
<keyword evidence="16" id="KW-0234">DNA repair</keyword>
<dbReference type="PANTHER" id="PTHR42705">
    <property type="entry name" value="BIFUNCTIONAL NON-HOMOLOGOUS END JOINING PROTEIN LIGD"/>
    <property type="match status" value="1"/>
</dbReference>
<proteinExistence type="predicted"/>
<dbReference type="EMBL" id="JMCC02000007">
    <property type="protein sequence ID" value="KIG18996.1"/>
    <property type="molecule type" value="Genomic_DNA"/>
</dbReference>
<dbReference type="InterPro" id="IPR012340">
    <property type="entry name" value="NA-bd_OB-fold"/>
</dbReference>
<dbReference type="PANTHER" id="PTHR42705:SF2">
    <property type="entry name" value="BIFUNCTIONAL NON-HOMOLOGOUS END JOINING PROTEIN LIGD"/>
    <property type="match status" value="1"/>
</dbReference>
<evidence type="ECO:0000256" key="17">
    <source>
        <dbReference type="ARBA" id="ARBA00023211"/>
    </source>
</evidence>
<dbReference type="Gene3D" id="3.90.920.10">
    <property type="entry name" value="DNA primase, PRIM domain"/>
    <property type="match status" value="1"/>
</dbReference>
<feature type="domain" description="ATP-dependent DNA ligase family profile" evidence="22">
    <location>
        <begin position="238"/>
        <end position="409"/>
    </location>
</feature>
<comment type="cofactor">
    <cofactor evidence="1">
        <name>Mn(2+)</name>
        <dbReference type="ChEBI" id="CHEBI:29035"/>
    </cofactor>
</comment>
<dbReference type="GO" id="GO:0003677">
    <property type="term" value="F:DNA binding"/>
    <property type="evidence" value="ECO:0007669"/>
    <property type="project" value="UniProtKB-KW"/>
</dbReference>
<dbReference type="Pfam" id="PF21686">
    <property type="entry name" value="LigD_Prim-Pol"/>
    <property type="match status" value="1"/>
</dbReference>
<evidence type="ECO:0000313" key="27">
    <source>
        <dbReference type="Proteomes" id="UP000031599"/>
    </source>
</evidence>
<feature type="domain" description="DNA ligase D polymerase" evidence="25">
    <location>
        <begin position="557"/>
        <end position="809"/>
    </location>
</feature>
<dbReference type="Pfam" id="PF13298">
    <property type="entry name" value="LigD_N"/>
    <property type="match status" value="1"/>
</dbReference>
<dbReference type="SUPFAM" id="SSF56091">
    <property type="entry name" value="DNA ligase/mRNA capping enzyme, catalytic domain"/>
    <property type="match status" value="1"/>
</dbReference>
<evidence type="ECO:0000256" key="7">
    <source>
        <dbReference type="ARBA" id="ARBA00022723"/>
    </source>
</evidence>
<name>A0A0C2D742_9BACT</name>
<keyword evidence="5" id="KW-0548">Nucleotidyltransferase</keyword>
<dbReference type="EC" id="6.5.1.1" evidence="2"/>
<dbReference type="AlphaFoldDB" id="A0A0C2D742"/>
<evidence type="ECO:0000256" key="12">
    <source>
        <dbReference type="ARBA" id="ARBA00022840"/>
    </source>
</evidence>
<evidence type="ECO:0000256" key="9">
    <source>
        <dbReference type="ARBA" id="ARBA00022763"/>
    </source>
</evidence>
<keyword evidence="3 26" id="KW-0436">Ligase</keyword>
<evidence type="ECO:0000256" key="20">
    <source>
        <dbReference type="ARBA" id="ARBA00034003"/>
    </source>
</evidence>
<evidence type="ECO:0000256" key="5">
    <source>
        <dbReference type="ARBA" id="ARBA00022695"/>
    </source>
</evidence>
<dbReference type="Pfam" id="PF04679">
    <property type="entry name" value="DNA_ligase_A_C"/>
    <property type="match status" value="1"/>
</dbReference>
<evidence type="ECO:0000256" key="10">
    <source>
        <dbReference type="ARBA" id="ARBA00022801"/>
    </source>
</evidence>
<gene>
    <name evidence="26" type="ORF">DB30_06607</name>
</gene>
<comment type="caution">
    <text evidence="26">The sequence shown here is derived from an EMBL/GenBank/DDBJ whole genome shotgun (WGS) entry which is preliminary data.</text>
</comment>
<dbReference type="Gene3D" id="3.30.470.30">
    <property type="entry name" value="DNA ligase/mRNA capping enzyme"/>
    <property type="match status" value="1"/>
</dbReference>
<evidence type="ECO:0000256" key="6">
    <source>
        <dbReference type="ARBA" id="ARBA00022722"/>
    </source>
</evidence>
<dbReference type="InterPro" id="IPR012309">
    <property type="entry name" value="DNA_ligase_ATP-dep_C"/>
</dbReference>
<evidence type="ECO:0000256" key="15">
    <source>
        <dbReference type="ARBA" id="ARBA00023172"/>
    </source>
</evidence>
<dbReference type="Gene3D" id="3.30.1490.70">
    <property type="match status" value="1"/>
</dbReference>
<keyword evidence="11" id="KW-0269">Exonuclease</keyword>
<keyword evidence="15" id="KW-0233">DNA recombination</keyword>
<comment type="catalytic activity">
    <reaction evidence="20">
        <text>ATP + (deoxyribonucleotide)n-3'-hydroxyl + 5'-phospho-(deoxyribonucleotide)m = (deoxyribonucleotide)n+m + AMP + diphosphate.</text>
        <dbReference type="EC" id="6.5.1.1"/>
    </reaction>
</comment>
<evidence type="ECO:0000313" key="26">
    <source>
        <dbReference type="EMBL" id="KIG18996.1"/>
    </source>
</evidence>
<dbReference type="GO" id="GO:0006310">
    <property type="term" value="P:DNA recombination"/>
    <property type="evidence" value="ECO:0007669"/>
    <property type="project" value="UniProtKB-KW"/>
</dbReference>
<evidence type="ECO:0000256" key="3">
    <source>
        <dbReference type="ARBA" id="ARBA00022598"/>
    </source>
</evidence>
<sequence>MAKLDAYRRKRNFDATPEPAPDSPDEPLAAPERIYVIQRHDARRLHYDLRLEHGGVLWSWAVPKGPSLDPHQRRLAVQTEDHPLDYANFEGTIPAGQYGGGTVLVWDRGVWIPDGDPAQDFERGRLRFTLSGAKLHGRWNLIRTRDAKTWLLIKSRDEFARPEGAAEIVDEQPLSALSGRTTEQVAAGVERGDTRDLDGTRDQIRDQIRDEIRAIGERAPPPLVLTPQLAVPAEQAPKGPEWLHEIKLDGYRIMARTFDGEVRLRTRGGEDWTTRLPSLAHELANPIFADSLLDGELCALGPRGETQFELLQQALVNGRDQRLVYYLFDLPFAAGHDLRGVPLIERKRILRALLEGAHAGRCLRFSDHVRGGGPEVFARACELGAEGVVSKRISSRYEGRRSHAWRKVKCAHRLTVTVGGFTEPQGLRRYFGALLVGSYDAAGRLQYRGKVGAGYDEASLAQIHARLDPLRQDQAPFINPPIGNEARGVTWVAPRLAIDVQYSDLTEAGRIRHGRFERLHQPEPEPEPMPQPQPQPKSAVRLTHPDKLLYPELGLSKRDVADYIMRVAEWMLPHVRDRPLTLVRCPKGVGASCFYQQHATGLPDTITRVRVRDSDGAEVIHASVSDALGLVTLVQMSVLELHVWGSRVDRLEHPDRLVFDLDPDAELEFARVVDAAVEVRDRLAKLGLTAFVKTTGGKGLHVVAPVERDHDVDRVKAFCRALAGRLAADAPERFTASPLKVERRGKIFVDYLRNGRGATSIAAYSPRANAKALISTPLAWEELTDTLRPEQFALTGVPTRLASLDDDPWGPMASLRQRLTRAAFEAVGLGE</sequence>
<dbReference type="CDD" id="cd07906">
    <property type="entry name" value="Adenylation_DNA_ligase_LigD_LigC"/>
    <property type="match status" value="1"/>
</dbReference>
<keyword evidence="10" id="KW-0378">Hydrolase</keyword>
<evidence type="ECO:0000259" key="23">
    <source>
        <dbReference type="Pfam" id="PF04679"/>
    </source>
</evidence>
<dbReference type="NCBIfam" id="TIGR02779">
    <property type="entry name" value="NHEJ_ligase_lig"/>
    <property type="match status" value="1"/>
</dbReference>
<evidence type="ECO:0000256" key="19">
    <source>
        <dbReference type="ARBA" id="ARBA00029943"/>
    </source>
</evidence>
<evidence type="ECO:0000256" key="18">
    <source>
        <dbReference type="ARBA" id="ARBA00023268"/>
    </source>
</evidence>
<protein>
    <recommendedName>
        <fullName evidence="2">DNA ligase (ATP)</fullName>
        <ecNumber evidence="2">6.5.1.1</ecNumber>
    </recommendedName>
    <alternativeName>
        <fullName evidence="19">NHEJ DNA polymerase</fullName>
    </alternativeName>
</protein>
<feature type="region of interest" description="Disordered" evidence="21">
    <location>
        <begin position="1"/>
        <end position="29"/>
    </location>
</feature>
<evidence type="ECO:0000256" key="8">
    <source>
        <dbReference type="ARBA" id="ARBA00022741"/>
    </source>
</evidence>
<feature type="domain" description="DNA ligase ATP-dependent C-terminal" evidence="23">
    <location>
        <begin position="428"/>
        <end position="520"/>
    </location>
</feature>
<evidence type="ECO:0000256" key="21">
    <source>
        <dbReference type="SAM" id="MobiDB-lite"/>
    </source>
</evidence>
<dbReference type="GO" id="GO:0004527">
    <property type="term" value="F:exonuclease activity"/>
    <property type="evidence" value="ECO:0007669"/>
    <property type="project" value="UniProtKB-KW"/>
</dbReference>
<dbReference type="GO" id="GO:0003910">
    <property type="term" value="F:DNA ligase (ATP) activity"/>
    <property type="evidence" value="ECO:0007669"/>
    <property type="project" value="UniProtKB-EC"/>
</dbReference>
<dbReference type="GO" id="GO:0006281">
    <property type="term" value="P:DNA repair"/>
    <property type="evidence" value="ECO:0007669"/>
    <property type="project" value="UniProtKB-KW"/>
</dbReference>
<feature type="region of interest" description="Disordered" evidence="21">
    <location>
        <begin position="520"/>
        <end position="539"/>
    </location>
</feature>
<dbReference type="Gene3D" id="2.40.50.140">
    <property type="entry name" value="Nucleic acid-binding proteins"/>
    <property type="match status" value="1"/>
</dbReference>
<keyword evidence="13" id="KW-0239">DNA-directed DNA polymerase</keyword>
<keyword evidence="18" id="KW-0511">Multifunctional enzyme</keyword>
<evidence type="ECO:0000256" key="1">
    <source>
        <dbReference type="ARBA" id="ARBA00001936"/>
    </source>
</evidence>
<reference evidence="26 27" key="1">
    <citation type="submission" date="2014-12" db="EMBL/GenBank/DDBJ databases">
        <title>Genome assembly of Enhygromyxa salina DSM 15201.</title>
        <authorList>
            <person name="Sharma G."/>
            <person name="Subramanian S."/>
        </authorList>
    </citation>
    <scope>NUCLEOTIDE SEQUENCE [LARGE SCALE GENOMIC DNA]</scope>
    <source>
        <strain evidence="26 27">DSM 15201</strain>
    </source>
</reference>
<evidence type="ECO:0000256" key="2">
    <source>
        <dbReference type="ARBA" id="ARBA00012727"/>
    </source>
</evidence>
<dbReference type="Pfam" id="PF01068">
    <property type="entry name" value="DNA_ligase_A_M"/>
    <property type="match status" value="1"/>
</dbReference>
<keyword evidence="12" id="KW-0067">ATP-binding</keyword>
<evidence type="ECO:0000259" key="25">
    <source>
        <dbReference type="Pfam" id="PF21686"/>
    </source>
</evidence>
<dbReference type="InterPro" id="IPR052171">
    <property type="entry name" value="NHEJ_LigD"/>
</dbReference>
<dbReference type="NCBIfam" id="NF004628">
    <property type="entry name" value="PRK05972.1"/>
    <property type="match status" value="1"/>
</dbReference>
<dbReference type="NCBIfam" id="TIGR02778">
    <property type="entry name" value="ligD_pol"/>
    <property type="match status" value="1"/>
</dbReference>
<feature type="domain" description="DNA ligase D 3'-phosphoesterase" evidence="24">
    <location>
        <begin position="38"/>
        <end position="143"/>
    </location>
</feature>
<evidence type="ECO:0000259" key="22">
    <source>
        <dbReference type="Pfam" id="PF01068"/>
    </source>
</evidence>
<dbReference type="InterPro" id="IPR014146">
    <property type="entry name" value="LigD_ligase_dom"/>
</dbReference>
<dbReference type="InterPro" id="IPR014144">
    <property type="entry name" value="LigD_PE_domain"/>
</dbReference>
<evidence type="ECO:0000256" key="13">
    <source>
        <dbReference type="ARBA" id="ARBA00022932"/>
    </source>
</evidence>
<organism evidence="26 27">
    <name type="scientific">Enhygromyxa salina</name>
    <dbReference type="NCBI Taxonomy" id="215803"/>
    <lineage>
        <taxon>Bacteria</taxon>
        <taxon>Pseudomonadati</taxon>
        <taxon>Myxococcota</taxon>
        <taxon>Polyangia</taxon>
        <taxon>Nannocystales</taxon>
        <taxon>Nannocystaceae</taxon>
        <taxon>Enhygromyxa</taxon>
    </lineage>
</organism>
<dbReference type="CDD" id="cd07971">
    <property type="entry name" value="OBF_DNA_ligase_LigD"/>
    <property type="match status" value="1"/>
</dbReference>